<dbReference type="Proteomes" id="UP001179830">
    <property type="component" value="Chromosome"/>
</dbReference>
<dbReference type="EMBL" id="CP122961">
    <property type="protein sequence ID" value="WGI24384.1"/>
    <property type="molecule type" value="Genomic_DNA"/>
</dbReference>
<proteinExistence type="predicted"/>
<gene>
    <name evidence="1" type="ORF">QEN58_13730</name>
</gene>
<dbReference type="RefSeq" id="WP_280104187.1">
    <property type="nucleotide sequence ID" value="NZ_CP122961.1"/>
</dbReference>
<accession>A0ABY8LM19</accession>
<evidence type="ECO:0000313" key="2">
    <source>
        <dbReference type="Proteomes" id="UP001179830"/>
    </source>
</evidence>
<sequence length="236" mass="27103">MLSQALRDNDYGFVDWVDADAFEGFSHLSYLATTTLLDVSLLAARGIDGIKRLYELMTQSDRAGMVPYAFVNDPRQKEMCSWVQHLPPEALGPLLNTLTTSPGWFNHPVDANGDEIDRGRAIDLQQIAIAQYVEWLEQGYLDNRYSREAAEHLFERAVARMSQTGQFDSNSSWVEAYCHNREELDEFMRRNGKGENGVDDAKQSYFTISRRLGSDIDDYRGYYSSARGRRVRYREN</sequence>
<name>A0ABY8LM19_9GAMM</name>
<reference evidence="1" key="1">
    <citation type="submission" date="2023-04" db="EMBL/GenBank/DDBJ databases">
        <title>Complete genome sequence of Halomonas alkaliantarctica MSP3 isolated from marine sediment, Jeju Island.</title>
        <authorList>
            <person name="Park S.-J."/>
        </authorList>
    </citation>
    <scope>NUCLEOTIDE SEQUENCE</scope>
    <source>
        <strain evidence="1">MSP3</strain>
    </source>
</reference>
<keyword evidence="2" id="KW-1185">Reference proteome</keyword>
<protein>
    <submittedName>
        <fullName evidence="1">Uncharacterized protein</fullName>
    </submittedName>
</protein>
<organism evidence="1 2">
    <name type="scientific">Halomonas alkaliantarctica</name>
    <dbReference type="NCBI Taxonomy" id="232346"/>
    <lineage>
        <taxon>Bacteria</taxon>
        <taxon>Pseudomonadati</taxon>
        <taxon>Pseudomonadota</taxon>
        <taxon>Gammaproteobacteria</taxon>
        <taxon>Oceanospirillales</taxon>
        <taxon>Halomonadaceae</taxon>
        <taxon>Halomonas</taxon>
    </lineage>
</organism>
<evidence type="ECO:0000313" key="1">
    <source>
        <dbReference type="EMBL" id="WGI24384.1"/>
    </source>
</evidence>